<dbReference type="AlphaFoldDB" id="A0A182NTR5"/>
<dbReference type="STRING" id="7168.A0A182NTR5"/>
<dbReference type="Gene3D" id="3.30.200.20">
    <property type="entry name" value="Phosphorylase Kinase, domain 1"/>
    <property type="match status" value="1"/>
</dbReference>
<organism evidence="1 2">
    <name type="scientific">Anopheles dirus</name>
    <dbReference type="NCBI Taxonomy" id="7168"/>
    <lineage>
        <taxon>Eukaryota</taxon>
        <taxon>Metazoa</taxon>
        <taxon>Ecdysozoa</taxon>
        <taxon>Arthropoda</taxon>
        <taxon>Hexapoda</taxon>
        <taxon>Insecta</taxon>
        <taxon>Pterygota</taxon>
        <taxon>Neoptera</taxon>
        <taxon>Endopterygota</taxon>
        <taxon>Diptera</taxon>
        <taxon>Nematocera</taxon>
        <taxon>Culicoidea</taxon>
        <taxon>Culicidae</taxon>
        <taxon>Anophelinae</taxon>
        <taxon>Anopheles</taxon>
    </lineage>
</organism>
<protein>
    <recommendedName>
        <fullName evidence="3">Protein kinase domain-containing protein</fullName>
    </recommendedName>
</protein>
<evidence type="ECO:0000313" key="1">
    <source>
        <dbReference type="EnsemblMetazoa" id="ADIR011056-PA"/>
    </source>
</evidence>
<dbReference type="VEuPathDB" id="VectorBase:ADIR011056"/>
<name>A0A182NTR5_9DIPT</name>
<dbReference type="EnsemblMetazoa" id="ADIR011056-RA">
    <property type="protein sequence ID" value="ADIR011056-PA"/>
    <property type="gene ID" value="ADIR011056"/>
</dbReference>
<proteinExistence type="predicted"/>
<reference evidence="1" key="2">
    <citation type="submission" date="2020-05" db="UniProtKB">
        <authorList>
            <consortium name="EnsemblMetazoa"/>
        </authorList>
    </citation>
    <scope>IDENTIFICATION</scope>
    <source>
        <strain evidence="1">WRAIR2</strain>
    </source>
</reference>
<dbReference type="Proteomes" id="UP000075884">
    <property type="component" value="Unassembled WGS sequence"/>
</dbReference>
<sequence length="66" mass="7648">MKQDSQQNFTPSSDYRLTLGRLKVDFEKRYHDPKQASIASPTDYEFLRTLGSGAFGTVFLRNQEMK</sequence>
<accession>A0A182NTR5</accession>
<evidence type="ECO:0000313" key="2">
    <source>
        <dbReference type="Proteomes" id="UP000075884"/>
    </source>
</evidence>
<evidence type="ECO:0008006" key="3">
    <source>
        <dbReference type="Google" id="ProtNLM"/>
    </source>
</evidence>
<keyword evidence="2" id="KW-1185">Reference proteome</keyword>
<reference evidence="2" key="1">
    <citation type="submission" date="2013-03" db="EMBL/GenBank/DDBJ databases">
        <title>The Genome Sequence of Anopheles dirus WRAIR2.</title>
        <authorList>
            <consortium name="The Broad Institute Genomics Platform"/>
            <person name="Neafsey D.E."/>
            <person name="Walton C."/>
            <person name="Walker B."/>
            <person name="Young S.K."/>
            <person name="Zeng Q."/>
            <person name="Gargeya S."/>
            <person name="Fitzgerald M."/>
            <person name="Haas B."/>
            <person name="Abouelleil A."/>
            <person name="Allen A.W."/>
            <person name="Alvarado L."/>
            <person name="Arachchi H.M."/>
            <person name="Berlin A.M."/>
            <person name="Chapman S.B."/>
            <person name="Gainer-Dewar J."/>
            <person name="Goldberg J."/>
            <person name="Griggs A."/>
            <person name="Gujja S."/>
            <person name="Hansen M."/>
            <person name="Howarth C."/>
            <person name="Imamovic A."/>
            <person name="Ireland A."/>
            <person name="Larimer J."/>
            <person name="McCowan C."/>
            <person name="Murphy C."/>
            <person name="Pearson M."/>
            <person name="Poon T.W."/>
            <person name="Priest M."/>
            <person name="Roberts A."/>
            <person name="Saif S."/>
            <person name="Shea T."/>
            <person name="Sisk P."/>
            <person name="Sykes S."/>
            <person name="Wortman J."/>
            <person name="Nusbaum C."/>
            <person name="Birren B."/>
        </authorList>
    </citation>
    <scope>NUCLEOTIDE SEQUENCE [LARGE SCALE GENOMIC DNA]</scope>
    <source>
        <strain evidence="2">WRAIR2</strain>
    </source>
</reference>